<name>A0ABP7C416_9ACTN</name>
<dbReference type="InterPro" id="IPR045428">
    <property type="entry name" value="EACC1"/>
</dbReference>
<evidence type="ECO:0008006" key="3">
    <source>
        <dbReference type="Google" id="ProtNLM"/>
    </source>
</evidence>
<dbReference type="RefSeq" id="WP_344881845.1">
    <property type="nucleotide sequence ID" value="NZ_BAAAZP010000089.1"/>
</dbReference>
<protein>
    <recommendedName>
        <fullName evidence="3">Aspartate kinase</fullName>
    </recommendedName>
</protein>
<reference evidence="2" key="1">
    <citation type="journal article" date="2019" name="Int. J. Syst. Evol. Microbiol.">
        <title>The Global Catalogue of Microorganisms (GCM) 10K type strain sequencing project: providing services to taxonomists for standard genome sequencing and annotation.</title>
        <authorList>
            <consortium name="The Broad Institute Genomics Platform"/>
            <consortium name="The Broad Institute Genome Sequencing Center for Infectious Disease"/>
            <person name="Wu L."/>
            <person name="Ma J."/>
        </authorList>
    </citation>
    <scope>NUCLEOTIDE SEQUENCE [LARGE SCALE GENOMIC DNA]</scope>
    <source>
        <strain evidence="2">JCM 16904</strain>
    </source>
</reference>
<keyword evidence="2" id="KW-1185">Reference proteome</keyword>
<proteinExistence type="predicted"/>
<accession>A0ABP7C416</accession>
<sequence>MHVEIRVATADDLTGELVSLTKWLQGQRPLQGRVRPVRRPPGPEELGGPVELLSIAVGSGGMGLVLARALTTWLTNRHSDVSITITTAENTVTVEAKRVDDALPLLQEVLNHVGEADAD</sequence>
<dbReference type="Proteomes" id="UP001500902">
    <property type="component" value="Unassembled WGS sequence"/>
</dbReference>
<dbReference type="EMBL" id="BAAAZP010000089">
    <property type="protein sequence ID" value="GAA3677540.1"/>
    <property type="molecule type" value="Genomic_DNA"/>
</dbReference>
<gene>
    <name evidence="1" type="ORF">GCM10022224_047070</name>
</gene>
<evidence type="ECO:0000313" key="2">
    <source>
        <dbReference type="Proteomes" id="UP001500902"/>
    </source>
</evidence>
<organism evidence="1 2">
    <name type="scientific">Nonomuraea antimicrobica</name>
    <dbReference type="NCBI Taxonomy" id="561173"/>
    <lineage>
        <taxon>Bacteria</taxon>
        <taxon>Bacillati</taxon>
        <taxon>Actinomycetota</taxon>
        <taxon>Actinomycetes</taxon>
        <taxon>Streptosporangiales</taxon>
        <taxon>Streptosporangiaceae</taxon>
        <taxon>Nonomuraea</taxon>
    </lineage>
</organism>
<comment type="caution">
    <text evidence="1">The sequence shown here is derived from an EMBL/GenBank/DDBJ whole genome shotgun (WGS) entry which is preliminary data.</text>
</comment>
<evidence type="ECO:0000313" key="1">
    <source>
        <dbReference type="EMBL" id="GAA3677540.1"/>
    </source>
</evidence>
<dbReference type="Pfam" id="PF19953">
    <property type="entry name" value="EACC1"/>
    <property type="match status" value="1"/>
</dbReference>